<evidence type="ECO:0000313" key="2">
    <source>
        <dbReference type="EMBL" id="SJM31429.1"/>
    </source>
</evidence>
<gene>
    <name evidence="2" type="ORF">BQ8482_20044</name>
</gene>
<dbReference type="Proteomes" id="UP000245698">
    <property type="component" value="Unassembled WGS sequence"/>
</dbReference>
<dbReference type="AlphaFoldDB" id="A0A2P9AJW1"/>
<sequence length="62" mass="6723">MLRDWGESGFIPAWVPRPHESGGEVARRSRDGEGGTALYESPLSGRFAATSPPLRVGEEPRS</sequence>
<keyword evidence="3" id="KW-1185">Reference proteome</keyword>
<reference evidence="3" key="1">
    <citation type="submission" date="2016-12" db="EMBL/GenBank/DDBJ databases">
        <authorList>
            <person name="Brunel B."/>
        </authorList>
    </citation>
    <scope>NUCLEOTIDE SEQUENCE [LARGE SCALE GENOMIC DNA]</scope>
</reference>
<organism evidence="2 3">
    <name type="scientific">Mesorhizobium delmotii</name>
    <dbReference type="NCBI Taxonomy" id="1631247"/>
    <lineage>
        <taxon>Bacteria</taxon>
        <taxon>Pseudomonadati</taxon>
        <taxon>Pseudomonadota</taxon>
        <taxon>Alphaproteobacteria</taxon>
        <taxon>Hyphomicrobiales</taxon>
        <taxon>Phyllobacteriaceae</taxon>
        <taxon>Mesorhizobium</taxon>
    </lineage>
</organism>
<accession>A0A2P9AJW1</accession>
<dbReference type="EMBL" id="FUIG01000026">
    <property type="protein sequence ID" value="SJM31429.1"/>
    <property type="molecule type" value="Genomic_DNA"/>
</dbReference>
<evidence type="ECO:0000313" key="3">
    <source>
        <dbReference type="Proteomes" id="UP000245698"/>
    </source>
</evidence>
<feature type="compositionally biased region" description="Basic and acidic residues" evidence="1">
    <location>
        <begin position="17"/>
        <end position="33"/>
    </location>
</feature>
<proteinExistence type="predicted"/>
<protein>
    <submittedName>
        <fullName evidence="2">Uncharacterized protein</fullName>
    </submittedName>
</protein>
<feature type="region of interest" description="Disordered" evidence="1">
    <location>
        <begin position="1"/>
        <end position="62"/>
    </location>
</feature>
<name>A0A2P9AJW1_9HYPH</name>
<evidence type="ECO:0000256" key="1">
    <source>
        <dbReference type="SAM" id="MobiDB-lite"/>
    </source>
</evidence>